<evidence type="ECO:0000313" key="3">
    <source>
        <dbReference type="Proteomes" id="UP000516437"/>
    </source>
</evidence>
<feature type="region of interest" description="Disordered" evidence="1">
    <location>
        <begin position="1"/>
        <end position="20"/>
    </location>
</feature>
<dbReference type="AlphaFoldDB" id="A0A6A1WFB7"/>
<comment type="caution">
    <text evidence="2">The sequence shown here is derived from an EMBL/GenBank/DDBJ whole genome shotgun (WGS) entry which is preliminary data.</text>
</comment>
<feature type="compositionally biased region" description="Basic and acidic residues" evidence="1">
    <location>
        <begin position="242"/>
        <end position="271"/>
    </location>
</feature>
<reference evidence="2 3" key="1">
    <citation type="journal article" date="2019" name="Plant Biotechnol. J.">
        <title>The red bayberry genome and genetic basis of sex determination.</title>
        <authorList>
            <person name="Jia H.M."/>
            <person name="Jia H.J."/>
            <person name="Cai Q.L."/>
            <person name="Wang Y."/>
            <person name="Zhao H.B."/>
            <person name="Yang W.F."/>
            <person name="Wang G.Y."/>
            <person name="Li Y.H."/>
            <person name="Zhan D.L."/>
            <person name="Shen Y.T."/>
            <person name="Niu Q.F."/>
            <person name="Chang L."/>
            <person name="Qiu J."/>
            <person name="Zhao L."/>
            <person name="Xie H.B."/>
            <person name="Fu W.Y."/>
            <person name="Jin J."/>
            <person name="Li X.W."/>
            <person name="Jiao Y."/>
            <person name="Zhou C.C."/>
            <person name="Tu T."/>
            <person name="Chai C.Y."/>
            <person name="Gao J.L."/>
            <person name="Fan L.J."/>
            <person name="van de Weg E."/>
            <person name="Wang J.Y."/>
            <person name="Gao Z.S."/>
        </authorList>
    </citation>
    <scope>NUCLEOTIDE SEQUENCE [LARGE SCALE GENOMIC DNA]</scope>
    <source>
        <tissue evidence="2">Leaves</tissue>
    </source>
</reference>
<feature type="region of interest" description="Disordered" evidence="1">
    <location>
        <begin position="302"/>
        <end position="332"/>
    </location>
</feature>
<name>A0A6A1WFB7_9ROSI</name>
<feature type="compositionally biased region" description="Basic and acidic residues" evidence="1">
    <location>
        <begin position="302"/>
        <end position="313"/>
    </location>
</feature>
<protein>
    <submittedName>
        <fullName evidence="2">Uncharacterized protein</fullName>
    </submittedName>
</protein>
<dbReference type="EMBL" id="RXIC02000020">
    <property type="protein sequence ID" value="KAB1223911.1"/>
    <property type="molecule type" value="Genomic_DNA"/>
</dbReference>
<accession>A0A6A1WFB7</accession>
<sequence>MMLSTKPISSPGRTKKFPPPLMRFLRTNVGSRSRGRSRSSPMFIWKKNTAVETQEPSSPKVTCMGQVRVRRSSKQAAAGGPGRTRRAGASTRRGCKWLRNALFCPRITWKRKPVSFRRAWRKWVLFFRQAFRGRVEIREDSPRVETKFGNKSEFSEQEDDKMEEDEEEKVKVFVSNSTSPPKNALLLTRCRSAPYRSSSLACRFWGSPLGIEETERGDQGNREEQAEPEKPTSVRESISDEESIRESISDEESRICPEAEGKSEFSKGSVRERLIETANVEDLKAGEAADSVRPLILTRCKSEPARTGEKLDPEMNSWKQRRLGDLGLADSR</sequence>
<feature type="region of interest" description="Disordered" evidence="1">
    <location>
        <begin position="70"/>
        <end position="91"/>
    </location>
</feature>
<evidence type="ECO:0000313" key="2">
    <source>
        <dbReference type="EMBL" id="KAB1223911.1"/>
    </source>
</evidence>
<proteinExistence type="predicted"/>
<feature type="compositionally biased region" description="Polar residues" evidence="1">
    <location>
        <begin position="1"/>
        <end position="12"/>
    </location>
</feature>
<organism evidence="2 3">
    <name type="scientific">Morella rubra</name>
    <name type="common">Chinese bayberry</name>
    <dbReference type="NCBI Taxonomy" id="262757"/>
    <lineage>
        <taxon>Eukaryota</taxon>
        <taxon>Viridiplantae</taxon>
        <taxon>Streptophyta</taxon>
        <taxon>Embryophyta</taxon>
        <taxon>Tracheophyta</taxon>
        <taxon>Spermatophyta</taxon>
        <taxon>Magnoliopsida</taxon>
        <taxon>eudicotyledons</taxon>
        <taxon>Gunneridae</taxon>
        <taxon>Pentapetalae</taxon>
        <taxon>rosids</taxon>
        <taxon>fabids</taxon>
        <taxon>Fagales</taxon>
        <taxon>Myricaceae</taxon>
        <taxon>Morella</taxon>
    </lineage>
</organism>
<evidence type="ECO:0000256" key="1">
    <source>
        <dbReference type="SAM" id="MobiDB-lite"/>
    </source>
</evidence>
<dbReference type="Proteomes" id="UP000516437">
    <property type="component" value="Chromosome 2"/>
</dbReference>
<dbReference type="PANTHER" id="PTHR33448:SF10">
    <property type="entry name" value="PROTAMINE P1 FAMILY PROTEIN"/>
    <property type="match status" value="1"/>
</dbReference>
<dbReference type="PANTHER" id="PTHR33448">
    <property type="entry name" value="CHLOROPLAST PROTEIN HCF243-RELATED"/>
    <property type="match status" value="1"/>
</dbReference>
<dbReference type="OrthoDB" id="785861at2759"/>
<gene>
    <name evidence="2" type="ORF">CJ030_MR2G007375</name>
</gene>
<feature type="compositionally biased region" description="Basic and acidic residues" evidence="1">
    <location>
        <begin position="213"/>
        <end position="233"/>
    </location>
</feature>
<keyword evidence="3" id="KW-1185">Reference proteome</keyword>
<feature type="region of interest" description="Disordered" evidence="1">
    <location>
        <begin position="211"/>
        <end position="271"/>
    </location>
</feature>